<reference evidence="2" key="1">
    <citation type="submission" date="2020-09" db="EMBL/GenBank/DDBJ databases">
        <title>A novel bacterium of genus Bacillus, isolated from South China Sea.</title>
        <authorList>
            <person name="Huang H."/>
            <person name="Mo K."/>
            <person name="Hu Y."/>
        </authorList>
    </citation>
    <scope>NUCLEOTIDE SEQUENCE</scope>
    <source>
        <strain evidence="2">IB182487</strain>
    </source>
</reference>
<keyword evidence="3" id="KW-1185">Reference proteome</keyword>
<accession>A0A926S1K7</accession>
<evidence type="ECO:0000313" key="3">
    <source>
        <dbReference type="Proteomes" id="UP000626844"/>
    </source>
</evidence>
<organism evidence="2 3">
    <name type="scientific">Metabacillus arenae</name>
    <dbReference type="NCBI Taxonomy" id="2771434"/>
    <lineage>
        <taxon>Bacteria</taxon>
        <taxon>Bacillati</taxon>
        <taxon>Bacillota</taxon>
        <taxon>Bacilli</taxon>
        <taxon>Bacillales</taxon>
        <taxon>Bacillaceae</taxon>
        <taxon>Metabacillus</taxon>
    </lineage>
</organism>
<dbReference type="EMBL" id="JACXAI010000015">
    <property type="protein sequence ID" value="MBD1381109.1"/>
    <property type="molecule type" value="Genomic_DNA"/>
</dbReference>
<protein>
    <submittedName>
        <fullName evidence="2">Uncharacterized protein</fullName>
    </submittedName>
</protein>
<comment type="caution">
    <text evidence="2">The sequence shown here is derived from an EMBL/GenBank/DDBJ whole genome shotgun (WGS) entry which is preliminary data.</text>
</comment>
<feature type="transmembrane region" description="Helical" evidence="1">
    <location>
        <begin position="23"/>
        <end position="42"/>
    </location>
</feature>
<dbReference type="Proteomes" id="UP000626844">
    <property type="component" value="Unassembled WGS sequence"/>
</dbReference>
<sequence length="59" mass="6702">MEKVISISFIIFAVFLLTDLNNPVLSCFIWAISGIVIIFILIGKDHDGEEKHENINKEL</sequence>
<evidence type="ECO:0000256" key="1">
    <source>
        <dbReference type="SAM" id="Phobius"/>
    </source>
</evidence>
<gene>
    <name evidence="2" type="ORF">IC621_12790</name>
</gene>
<keyword evidence="1" id="KW-0472">Membrane</keyword>
<evidence type="ECO:0000313" key="2">
    <source>
        <dbReference type="EMBL" id="MBD1381109.1"/>
    </source>
</evidence>
<dbReference type="RefSeq" id="WP_191158701.1">
    <property type="nucleotide sequence ID" value="NZ_JACXAI010000015.1"/>
</dbReference>
<proteinExistence type="predicted"/>
<keyword evidence="1" id="KW-1133">Transmembrane helix</keyword>
<keyword evidence="1" id="KW-0812">Transmembrane</keyword>
<dbReference type="AlphaFoldDB" id="A0A926S1K7"/>
<name>A0A926S1K7_9BACI</name>